<dbReference type="PANTHER" id="PTHR43765:SF2">
    <property type="entry name" value="2-DEHYDROPANTOATE 2-REDUCTASE"/>
    <property type="match status" value="1"/>
</dbReference>
<protein>
    <recommendedName>
        <fullName evidence="5 11">2-dehydropantoate 2-reductase</fullName>
        <ecNumber evidence="4 11">1.1.1.169</ecNumber>
    </recommendedName>
    <alternativeName>
        <fullName evidence="9 11">Ketopantoate reductase</fullName>
    </alternativeName>
</protein>
<name>A0ABW0LGE4_9BACI</name>
<evidence type="ECO:0000259" key="13">
    <source>
        <dbReference type="Pfam" id="PF08546"/>
    </source>
</evidence>
<dbReference type="InterPro" id="IPR003710">
    <property type="entry name" value="ApbA"/>
</dbReference>
<dbReference type="InterPro" id="IPR013752">
    <property type="entry name" value="KPA_reductase"/>
</dbReference>
<dbReference type="PANTHER" id="PTHR43765">
    <property type="entry name" value="2-DEHYDROPANTOATE 2-REDUCTASE-RELATED"/>
    <property type="match status" value="1"/>
</dbReference>
<dbReference type="Gene3D" id="1.10.1040.10">
    <property type="entry name" value="N-(1-d-carboxylethyl)-l-norvaline Dehydrogenase, domain 2"/>
    <property type="match status" value="1"/>
</dbReference>
<dbReference type="InterPro" id="IPR008927">
    <property type="entry name" value="6-PGluconate_DH-like_C_sf"/>
</dbReference>
<proteinExistence type="inferred from homology"/>
<dbReference type="SUPFAM" id="SSF51735">
    <property type="entry name" value="NAD(P)-binding Rossmann-fold domains"/>
    <property type="match status" value="1"/>
</dbReference>
<dbReference type="NCBIfam" id="NF005093">
    <property type="entry name" value="PRK06522.2-4"/>
    <property type="match status" value="1"/>
</dbReference>
<reference evidence="15" key="1">
    <citation type="journal article" date="2019" name="Int. J. Syst. Evol. Microbiol.">
        <title>The Global Catalogue of Microorganisms (GCM) 10K type strain sequencing project: providing services to taxonomists for standard genome sequencing and annotation.</title>
        <authorList>
            <consortium name="The Broad Institute Genomics Platform"/>
            <consortium name="The Broad Institute Genome Sequencing Center for Infectious Disease"/>
            <person name="Wu L."/>
            <person name="Ma J."/>
        </authorList>
    </citation>
    <scope>NUCLEOTIDE SEQUENCE [LARGE SCALE GENOMIC DNA]</scope>
    <source>
        <strain evidence="15">CGMCC 1.12237</strain>
    </source>
</reference>
<gene>
    <name evidence="14" type="ORF">ACFPM4_03730</name>
</gene>
<evidence type="ECO:0000256" key="8">
    <source>
        <dbReference type="ARBA" id="ARBA00023002"/>
    </source>
</evidence>
<evidence type="ECO:0000256" key="10">
    <source>
        <dbReference type="ARBA" id="ARBA00048793"/>
    </source>
</evidence>
<dbReference type="InterPro" id="IPR036291">
    <property type="entry name" value="NAD(P)-bd_dom_sf"/>
</dbReference>
<dbReference type="NCBIfam" id="TIGR00745">
    <property type="entry name" value="apbA_panE"/>
    <property type="match status" value="1"/>
</dbReference>
<dbReference type="Pfam" id="PF02558">
    <property type="entry name" value="ApbA"/>
    <property type="match status" value="1"/>
</dbReference>
<dbReference type="GO" id="GO:0008677">
    <property type="term" value="F:2-dehydropantoate 2-reductase activity"/>
    <property type="evidence" value="ECO:0007669"/>
    <property type="project" value="UniProtKB-EC"/>
</dbReference>
<comment type="caution">
    <text evidence="14">The sequence shown here is derived from an EMBL/GenBank/DDBJ whole genome shotgun (WGS) entry which is preliminary data.</text>
</comment>
<keyword evidence="15" id="KW-1185">Reference proteome</keyword>
<evidence type="ECO:0000256" key="6">
    <source>
        <dbReference type="ARBA" id="ARBA00022655"/>
    </source>
</evidence>
<evidence type="ECO:0000256" key="11">
    <source>
        <dbReference type="RuleBase" id="RU362068"/>
    </source>
</evidence>
<dbReference type="InterPro" id="IPR050838">
    <property type="entry name" value="Ketopantoate_reductase"/>
</dbReference>
<dbReference type="EC" id="1.1.1.169" evidence="4 11"/>
<evidence type="ECO:0000256" key="1">
    <source>
        <dbReference type="ARBA" id="ARBA00002919"/>
    </source>
</evidence>
<dbReference type="Gene3D" id="3.40.50.720">
    <property type="entry name" value="NAD(P)-binding Rossmann-like Domain"/>
    <property type="match status" value="1"/>
</dbReference>
<dbReference type="InterPro" id="IPR013332">
    <property type="entry name" value="KPR_N"/>
</dbReference>
<evidence type="ECO:0000256" key="2">
    <source>
        <dbReference type="ARBA" id="ARBA00004994"/>
    </source>
</evidence>
<feature type="domain" description="Ketopantoate reductase N-terminal" evidence="12">
    <location>
        <begin position="3"/>
        <end position="146"/>
    </location>
</feature>
<comment type="catalytic activity">
    <reaction evidence="10 11">
        <text>(R)-pantoate + NADP(+) = 2-dehydropantoate + NADPH + H(+)</text>
        <dbReference type="Rhea" id="RHEA:16233"/>
        <dbReference type="ChEBI" id="CHEBI:11561"/>
        <dbReference type="ChEBI" id="CHEBI:15378"/>
        <dbReference type="ChEBI" id="CHEBI:15980"/>
        <dbReference type="ChEBI" id="CHEBI:57783"/>
        <dbReference type="ChEBI" id="CHEBI:58349"/>
        <dbReference type="EC" id="1.1.1.169"/>
    </reaction>
</comment>
<accession>A0ABW0LGE4</accession>
<evidence type="ECO:0000256" key="4">
    <source>
        <dbReference type="ARBA" id="ARBA00013014"/>
    </source>
</evidence>
<feature type="domain" description="Ketopantoate reductase C-terminal" evidence="13">
    <location>
        <begin position="177"/>
        <end position="291"/>
    </location>
</feature>
<keyword evidence="6 11" id="KW-0566">Pantothenate biosynthesis</keyword>
<dbReference type="EMBL" id="JBHSMC010000001">
    <property type="protein sequence ID" value="MFC5463866.1"/>
    <property type="molecule type" value="Genomic_DNA"/>
</dbReference>
<evidence type="ECO:0000313" key="14">
    <source>
        <dbReference type="EMBL" id="MFC5463866.1"/>
    </source>
</evidence>
<keyword evidence="7 11" id="KW-0521">NADP</keyword>
<evidence type="ECO:0000313" key="15">
    <source>
        <dbReference type="Proteomes" id="UP001596147"/>
    </source>
</evidence>
<sequence length="298" mass="33311">MKVGIIGGGAVGLLFGYYLSQNHNVTIFTRTVEQANVLGKEGITVCSENLAKTRKVSAEVSRDMIKNQDFIIVAMKQYHFSTLNLPDILPSDIPILFIQNGMGHLSLMEQMSNEKIFVGTVEHGVRKVNSTTVEHTGIGQTNVAIYRGLEGDFTDFPLSRDHHFPFEIKKEYEVMLISKLLANAVINPLTAIFQVKNGELITNPYYFSVFEQLFDEIVSVFPTVNKEQSFLHIKQICLQTRNNTSSMLKDIISGGKTEIDAILGYIMEEGNKVGNDMPLTSAVYNMIKGMEYRGGIEK</sequence>
<dbReference type="RefSeq" id="WP_382347847.1">
    <property type="nucleotide sequence ID" value="NZ_JBHSMC010000001.1"/>
</dbReference>
<organism evidence="14 15">
    <name type="scientific">Lederbergia graminis</name>
    <dbReference type="NCBI Taxonomy" id="735518"/>
    <lineage>
        <taxon>Bacteria</taxon>
        <taxon>Bacillati</taxon>
        <taxon>Bacillota</taxon>
        <taxon>Bacilli</taxon>
        <taxon>Bacillales</taxon>
        <taxon>Bacillaceae</taxon>
        <taxon>Lederbergia</taxon>
    </lineage>
</organism>
<evidence type="ECO:0000259" key="12">
    <source>
        <dbReference type="Pfam" id="PF02558"/>
    </source>
</evidence>
<dbReference type="SUPFAM" id="SSF48179">
    <property type="entry name" value="6-phosphogluconate dehydrogenase C-terminal domain-like"/>
    <property type="match status" value="1"/>
</dbReference>
<dbReference type="Proteomes" id="UP001596147">
    <property type="component" value="Unassembled WGS sequence"/>
</dbReference>
<dbReference type="InterPro" id="IPR013328">
    <property type="entry name" value="6PGD_dom2"/>
</dbReference>
<dbReference type="Pfam" id="PF08546">
    <property type="entry name" value="ApbA_C"/>
    <property type="match status" value="1"/>
</dbReference>
<comment type="similarity">
    <text evidence="3 11">Belongs to the ketopantoate reductase family.</text>
</comment>
<evidence type="ECO:0000256" key="5">
    <source>
        <dbReference type="ARBA" id="ARBA00019465"/>
    </source>
</evidence>
<comment type="pathway">
    <text evidence="2 11">Cofactor biosynthesis; (R)-pantothenate biosynthesis; (R)-pantoate from 3-methyl-2-oxobutanoate: step 2/2.</text>
</comment>
<evidence type="ECO:0000256" key="9">
    <source>
        <dbReference type="ARBA" id="ARBA00032024"/>
    </source>
</evidence>
<evidence type="ECO:0000256" key="3">
    <source>
        <dbReference type="ARBA" id="ARBA00007870"/>
    </source>
</evidence>
<evidence type="ECO:0000256" key="7">
    <source>
        <dbReference type="ARBA" id="ARBA00022857"/>
    </source>
</evidence>
<keyword evidence="8 11" id="KW-0560">Oxidoreductase</keyword>
<comment type="function">
    <text evidence="1 11">Catalyzes the NADPH-dependent reduction of ketopantoate into pantoic acid.</text>
</comment>